<evidence type="ECO:0000256" key="9">
    <source>
        <dbReference type="SAM" id="Phobius"/>
    </source>
</evidence>
<dbReference type="PANTHER" id="PTHR24229">
    <property type="entry name" value="NEUROPEPTIDES RECEPTOR"/>
    <property type="match status" value="1"/>
</dbReference>
<feature type="transmembrane region" description="Helical" evidence="9">
    <location>
        <begin position="79"/>
        <end position="100"/>
    </location>
</feature>
<keyword evidence="5" id="KW-0297">G-protein coupled receptor</keyword>
<evidence type="ECO:0000256" key="5">
    <source>
        <dbReference type="ARBA" id="ARBA00023040"/>
    </source>
</evidence>
<dbReference type="PANTHER" id="PTHR24229:SF112">
    <property type="entry name" value="CHEMOKINE-LIKE RECEPTOR 1"/>
    <property type="match status" value="1"/>
</dbReference>
<dbReference type="Gene3D" id="1.20.1070.10">
    <property type="entry name" value="Rhodopsin 7-helix transmembrane proteins"/>
    <property type="match status" value="1"/>
</dbReference>
<feature type="transmembrane region" description="Helical" evidence="9">
    <location>
        <begin position="51"/>
        <end position="72"/>
    </location>
</feature>
<evidence type="ECO:0000313" key="11">
    <source>
        <dbReference type="EMBL" id="CAF0734818.1"/>
    </source>
</evidence>
<evidence type="ECO:0000313" key="12">
    <source>
        <dbReference type="EMBL" id="CAF1486606.1"/>
    </source>
</evidence>
<dbReference type="Proteomes" id="UP000663854">
    <property type="component" value="Unassembled WGS sequence"/>
</dbReference>
<keyword evidence="2" id="KW-1003">Cell membrane</keyword>
<dbReference type="PROSITE" id="PS00237">
    <property type="entry name" value="G_PROTEIN_RECEP_F1_1"/>
    <property type="match status" value="1"/>
</dbReference>
<dbReference type="InterPro" id="IPR000276">
    <property type="entry name" value="GPCR_Rhodpsn"/>
</dbReference>
<evidence type="ECO:0000313" key="14">
    <source>
        <dbReference type="Proteomes" id="UP000663870"/>
    </source>
</evidence>
<comment type="caution">
    <text evidence="11">The sequence shown here is derived from an EMBL/GenBank/DDBJ whole genome shotgun (WGS) entry which is preliminary data.</text>
</comment>
<keyword evidence="14" id="KW-1185">Reference proteome</keyword>
<proteinExistence type="predicted"/>
<evidence type="ECO:0000313" key="13">
    <source>
        <dbReference type="Proteomes" id="UP000663854"/>
    </source>
</evidence>
<dbReference type="PROSITE" id="PS50262">
    <property type="entry name" value="G_PROTEIN_RECEP_F1_2"/>
    <property type="match status" value="1"/>
</dbReference>
<evidence type="ECO:0000259" key="10">
    <source>
        <dbReference type="PROSITE" id="PS50262"/>
    </source>
</evidence>
<evidence type="ECO:0000256" key="6">
    <source>
        <dbReference type="ARBA" id="ARBA00023136"/>
    </source>
</evidence>
<name>A0A813N5T3_9BILA</name>
<dbReference type="Pfam" id="PF00001">
    <property type="entry name" value="7tm_1"/>
    <property type="match status" value="1"/>
</dbReference>
<evidence type="ECO:0000256" key="4">
    <source>
        <dbReference type="ARBA" id="ARBA00022989"/>
    </source>
</evidence>
<keyword evidence="8" id="KW-0807">Transducer</keyword>
<dbReference type="GO" id="GO:0004930">
    <property type="term" value="F:G protein-coupled receptor activity"/>
    <property type="evidence" value="ECO:0007669"/>
    <property type="project" value="UniProtKB-KW"/>
</dbReference>
<gene>
    <name evidence="12" type="ORF">JXQ802_LOCUS39612</name>
    <name evidence="11" type="ORF">PYM288_LOCUS1195</name>
</gene>
<reference evidence="11" key="1">
    <citation type="submission" date="2021-02" db="EMBL/GenBank/DDBJ databases">
        <authorList>
            <person name="Nowell W R."/>
        </authorList>
    </citation>
    <scope>NUCLEOTIDE SEQUENCE</scope>
</reference>
<dbReference type="GO" id="GO:0043005">
    <property type="term" value="C:neuron projection"/>
    <property type="evidence" value="ECO:0007669"/>
    <property type="project" value="TreeGrafter"/>
</dbReference>
<evidence type="ECO:0000256" key="8">
    <source>
        <dbReference type="ARBA" id="ARBA00023224"/>
    </source>
</evidence>
<dbReference type="AlphaFoldDB" id="A0A813N5T3"/>
<dbReference type="CDD" id="cd00637">
    <property type="entry name" value="7tm_classA_rhodopsin-like"/>
    <property type="match status" value="1"/>
</dbReference>
<dbReference type="Proteomes" id="UP000663870">
    <property type="component" value="Unassembled WGS sequence"/>
</dbReference>
<accession>A0A813N5T3</accession>
<keyword evidence="3 9" id="KW-0812">Transmembrane</keyword>
<evidence type="ECO:0000256" key="7">
    <source>
        <dbReference type="ARBA" id="ARBA00023170"/>
    </source>
</evidence>
<protein>
    <recommendedName>
        <fullName evidence="10">G-protein coupled receptors family 1 profile domain-containing protein</fullName>
    </recommendedName>
</protein>
<feature type="transmembrane region" description="Helical" evidence="9">
    <location>
        <begin position="160"/>
        <end position="181"/>
    </location>
</feature>
<evidence type="ECO:0000256" key="2">
    <source>
        <dbReference type="ARBA" id="ARBA00022475"/>
    </source>
</evidence>
<dbReference type="SUPFAM" id="SSF81321">
    <property type="entry name" value="Family A G protein-coupled receptor-like"/>
    <property type="match status" value="1"/>
</dbReference>
<keyword evidence="6 9" id="KW-0472">Membrane</keyword>
<organism evidence="11 13">
    <name type="scientific">Rotaria sordida</name>
    <dbReference type="NCBI Taxonomy" id="392033"/>
    <lineage>
        <taxon>Eukaryota</taxon>
        <taxon>Metazoa</taxon>
        <taxon>Spiralia</taxon>
        <taxon>Gnathifera</taxon>
        <taxon>Rotifera</taxon>
        <taxon>Eurotatoria</taxon>
        <taxon>Bdelloidea</taxon>
        <taxon>Philodinida</taxon>
        <taxon>Philodinidae</taxon>
        <taxon>Rotaria</taxon>
    </lineage>
</organism>
<dbReference type="GO" id="GO:0005886">
    <property type="term" value="C:plasma membrane"/>
    <property type="evidence" value="ECO:0007669"/>
    <property type="project" value="UniProtKB-SubCell"/>
</dbReference>
<dbReference type="GO" id="GO:0007218">
    <property type="term" value="P:neuropeptide signaling pathway"/>
    <property type="evidence" value="ECO:0007669"/>
    <property type="project" value="TreeGrafter"/>
</dbReference>
<evidence type="ECO:0000256" key="1">
    <source>
        <dbReference type="ARBA" id="ARBA00004651"/>
    </source>
</evidence>
<evidence type="ECO:0000256" key="3">
    <source>
        <dbReference type="ARBA" id="ARBA00022692"/>
    </source>
</evidence>
<keyword evidence="4 9" id="KW-1133">Transmembrane helix</keyword>
<dbReference type="EMBL" id="CAJNOL010002305">
    <property type="protein sequence ID" value="CAF1486606.1"/>
    <property type="molecule type" value="Genomic_DNA"/>
</dbReference>
<sequence length="207" mass="23488">MNRFVLRGVSRAADGSLFPCTTVTAGRRLCTSEQRSSAARLTPLFVLVQNTILPVIYSLTSLLVLIGSGLIYRYNKSIFLLNLAIADTLSDLTIPIQFIFRSKYFLKKCSCSLYICLLSKSIEILGYNASTLTICIIAVDRFHLVYNQLKQRHRIKIRCALLFIWILPSLFSTSGLISIKVNTYFNSYQQLISCQILFFPLTAKIFF</sequence>
<feature type="transmembrane region" description="Helical" evidence="9">
    <location>
        <begin position="112"/>
        <end position="139"/>
    </location>
</feature>
<dbReference type="InterPro" id="IPR017452">
    <property type="entry name" value="GPCR_Rhodpsn_7TM"/>
</dbReference>
<comment type="subcellular location">
    <subcellularLocation>
        <location evidence="1">Cell membrane</location>
        <topology evidence="1">Multi-pass membrane protein</topology>
    </subcellularLocation>
</comment>
<keyword evidence="7" id="KW-0675">Receptor</keyword>
<dbReference type="GO" id="GO:0042923">
    <property type="term" value="F:neuropeptide binding"/>
    <property type="evidence" value="ECO:0007669"/>
    <property type="project" value="TreeGrafter"/>
</dbReference>
<feature type="domain" description="G-protein coupled receptors family 1 profile" evidence="10">
    <location>
        <begin position="57"/>
        <end position="207"/>
    </location>
</feature>
<dbReference type="EMBL" id="CAJNOH010000006">
    <property type="protein sequence ID" value="CAF0734818.1"/>
    <property type="molecule type" value="Genomic_DNA"/>
</dbReference>